<keyword evidence="2" id="KW-1185">Reference proteome</keyword>
<dbReference type="AlphaFoldDB" id="A0A2T4GPE9"/>
<dbReference type="OrthoDB" id="3932329at2759"/>
<proteinExistence type="predicted"/>
<evidence type="ECO:0000313" key="1">
    <source>
        <dbReference type="EMBL" id="PTD05418.1"/>
    </source>
</evidence>
<dbReference type="EMBL" id="PVEM01000012">
    <property type="protein sequence ID" value="PTD05418.1"/>
    <property type="molecule type" value="Genomic_DNA"/>
</dbReference>
<dbReference type="OMA" id="WDLENDI"/>
<gene>
    <name evidence="1" type="ORF">FCULG_00001411</name>
</gene>
<protein>
    <submittedName>
        <fullName evidence="1">Uncharacterized protein</fullName>
    </submittedName>
</protein>
<sequence length="360" mass="41285">MTQVAEGDWNPFKWRRNHILISGPTWPVEGKGPESITIPEESTAIQKARVYSRGQATISSTGLKVNIQIENIPEQHPGYDPDDGPRWYLCLHAACENMARKVMNTPASKIKTVADLWMTLDRRCVKASEDGTPVPLCLPHVPNNKPGKPIDLGVGRYYIPWQAICTEESVLDDWSQEWWNYNPLDIPHLTEALMSNIERVESSSTHEHFTTSFNNLPPEIEDIITSFLTEGSTSLECTYLMPQSSWKEILCQVPFLWDLENDIIEAKEQESVSGSFEWNWEKLVRQLLSEVPIFVSDNDEEDELENIWSYQTVGLTVPLGFTNRRRIWQVLVDMYPNDVGMVHFLDEEDQDGDQDEDENT</sequence>
<dbReference type="Proteomes" id="UP000241587">
    <property type="component" value="Unassembled WGS sequence"/>
</dbReference>
<evidence type="ECO:0000313" key="2">
    <source>
        <dbReference type="Proteomes" id="UP000241587"/>
    </source>
</evidence>
<name>A0A2T4GPE9_FUSCU</name>
<accession>A0A2T4GPE9</accession>
<reference evidence="1 2" key="1">
    <citation type="submission" date="2018-02" db="EMBL/GenBank/DDBJ databases">
        <title>Fusarium culmorum secondary metabolites in fungal-bacterial-plant interactions.</title>
        <authorList>
            <person name="Schmidt R."/>
        </authorList>
    </citation>
    <scope>NUCLEOTIDE SEQUENCE [LARGE SCALE GENOMIC DNA]</scope>
    <source>
        <strain evidence="1 2">PV</strain>
    </source>
</reference>
<comment type="caution">
    <text evidence="1">The sequence shown here is derived from an EMBL/GenBank/DDBJ whole genome shotgun (WGS) entry which is preliminary data.</text>
</comment>
<organism evidence="1 2">
    <name type="scientific">Fusarium culmorum</name>
    <dbReference type="NCBI Taxonomy" id="5516"/>
    <lineage>
        <taxon>Eukaryota</taxon>
        <taxon>Fungi</taxon>
        <taxon>Dikarya</taxon>
        <taxon>Ascomycota</taxon>
        <taxon>Pezizomycotina</taxon>
        <taxon>Sordariomycetes</taxon>
        <taxon>Hypocreomycetidae</taxon>
        <taxon>Hypocreales</taxon>
        <taxon>Nectriaceae</taxon>
        <taxon>Fusarium</taxon>
    </lineage>
</organism>